<feature type="compositionally biased region" description="Basic and acidic residues" evidence="1">
    <location>
        <begin position="218"/>
        <end position="232"/>
    </location>
</feature>
<comment type="caution">
    <text evidence="2">The sequence shown here is derived from an EMBL/GenBank/DDBJ whole genome shotgun (WGS) entry which is preliminary data.</text>
</comment>
<feature type="region of interest" description="Disordered" evidence="1">
    <location>
        <begin position="66"/>
        <end position="95"/>
    </location>
</feature>
<evidence type="ECO:0000313" key="2">
    <source>
        <dbReference type="EMBL" id="PPJ54440.1"/>
    </source>
</evidence>
<evidence type="ECO:0000313" key="3">
    <source>
        <dbReference type="Proteomes" id="UP000237631"/>
    </source>
</evidence>
<proteinExistence type="predicted"/>
<accession>A0A2S6C404</accession>
<reference evidence="3" key="1">
    <citation type="journal article" date="2017" name="bioRxiv">
        <title>Conservation of a gene cluster reveals novel cercosporin biosynthetic mechanisms and extends production to the genus Colletotrichum.</title>
        <authorList>
            <person name="de Jonge R."/>
            <person name="Ebert M.K."/>
            <person name="Huitt-Roehl C.R."/>
            <person name="Pal P."/>
            <person name="Suttle J.C."/>
            <person name="Spanner R.E."/>
            <person name="Neubauer J.D."/>
            <person name="Jurick W.M.II."/>
            <person name="Stott K.A."/>
            <person name="Secor G.A."/>
            <person name="Thomma B.P.H.J."/>
            <person name="Van de Peer Y."/>
            <person name="Townsend C.A."/>
            <person name="Bolton M.D."/>
        </authorList>
    </citation>
    <scope>NUCLEOTIDE SEQUENCE [LARGE SCALE GENOMIC DNA]</scope>
    <source>
        <strain evidence="3">CBS538.71</strain>
    </source>
</reference>
<feature type="region of interest" description="Disordered" evidence="1">
    <location>
        <begin position="218"/>
        <end position="316"/>
    </location>
</feature>
<organism evidence="2 3">
    <name type="scientific">Cercospora berteroae</name>
    <dbReference type="NCBI Taxonomy" id="357750"/>
    <lineage>
        <taxon>Eukaryota</taxon>
        <taxon>Fungi</taxon>
        <taxon>Dikarya</taxon>
        <taxon>Ascomycota</taxon>
        <taxon>Pezizomycotina</taxon>
        <taxon>Dothideomycetes</taxon>
        <taxon>Dothideomycetidae</taxon>
        <taxon>Mycosphaerellales</taxon>
        <taxon>Mycosphaerellaceae</taxon>
        <taxon>Cercospora</taxon>
    </lineage>
</organism>
<dbReference type="OrthoDB" id="3650574at2759"/>
<protein>
    <submittedName>
        <fullName evidence="2">Uncharacterized protein</fullName>
    </submittedName>
</protein>
<sequence>MDFNMQAIVDFNAQATAPMPHHEPTTQYLASWRRAPPPENHPGQTVDAANNDPLFVYQSPSHGVGGTFRQITSPATSRSESAASQPVDSTRDDLNNHLRAERDRLISDKDRLMNEKDTLINEKRRLVDDKERAVNRSEELLSSKTALWQEYYETVRTRDERIKNLQEDYASLARELKAQQKQNRRLANALHDCMENDGTAAGPEDEAPSHHERGLESILETKHVPKVSKAERTSSWVGELAQPNVIETEARKQMVEMFSPKSPEIAGDDHDTDEAPPAKRAKACETAGTPEDHAEDDATSPQQPHTISVIDLSHEF</sequence>
<name>A0A2S6C404_9PEZI</name>
<evidence type="ECO:0000256" key="1">
    <source>
        <dbReference type="SAM" id="MobiDB-lite"/>
    </source>
</evidence>
<gene>
    <name evidence="2" type="ORF">CBER1_06949</name>
</gene>
<feature type="region of interest" description="Disordered" evidence="1">
    <location>
        <begin position="194"/>
        <end position="213"/>
    </location>
</feature>
<keyword evidence="3" id="KW-1185">Reference proteome</keyword>
<dbReference type="EMBL" id="PNEN01000563">
    <property type="protein sequence ID" value="PPJ54440.1"/>
    <property type="molecule type" value="Genomic_DNA"/>
</dbReference>
<dbReference type="Proteomes" id="UP000237631">
    <property type="component" value="Unassembled WGS sequence"/>
</dbReference>
<dbReference type="AlphaFoldDB" id="A0A2S6C404"/>
<feature type="compositionally biased region" description="Polar residues" evidence="1">
    <location>
        <begin position="69"/>
        <end position="88"/>
    </location>
</feature>